<keyword evidence="1" id="KW-1133">Transmembrane helix</keyword>
<dbReference type="EMBL" id="JACSEP010000038">
    <property type="protein sequence ID" value="MBC6324553.1"/>
    <property type="molecule type" value="Genomic_DNA"/>
</dbReference>
<evidence type="ECO:0000313" key="3">
    <source>
        <dbReference type="Proteomes" id="UP000613022"/>
    </source>
</evidence>
<organism evidence="2 3">
    <name type="scientific">Enterobacter kobei</name>
    <dbReference type="NCBI Taxonomy" id="208224"/>
    <lineage>
        <taxon>Bacteria</taxon>
        <taxon>Pseudomonadati</taxon>
        <taxon>Pseudomonadota</taxon>
        <taxon>Gammaproteobacteria</taxon>
        <taxon>Enterobacterales</taxon>
        <taxon>Enterobacteriaceae</taxon>
        <taxon>Enterobacter</taxon>
        <taxon>Enterobacter cloacae complex</taxon>
    </lineage>
</organism>
<evidence type="ECO:0008006" key="4">
    <source>
        <dbReference type="Google" id="ProtNLM"/>
    </source>
</evidence>
<accession>A0AAW3XL13</accession>
<dbReference type="RefSeq" id="WP_187173870.1">
    <property type="nucleotide sequence ID" value="NZ_JACSEP010000038.1"/>
</dbReference>
<keyword evidence="1" id="KW-0472">Membrane</keyword>
<proteinExistence type="predicted"/>
<feature type="transmembrane region" description="Helical" evidence="1">
    <location>
        <begin position="30"/>
        <end position="50"/>
    </location>
</feature>
<evidence type="ECO:0000256" key="1">
    <source>
        <dbReference type="SAM" id="Phobius"/>
    </source>
</evidence>
<name>A0AAW3XL13_9ENTR</name>
<protein>
    <recommendedName>
        <fullName evidence="4">Lipoprotein</fullName>
    </recommendedName>
</protein>
<evidence type="ECO:0000313" key="2">
    <source>
        <dbReference type="EMBL" id="MBC6324553.1"/>
    </source>
</evidence>
<dbReference type="AlphaFoldDB" id="A0AAW3XL13"/>
<keyword evidence="1" id="KW-0812">Transmembrane</keyword>
<feature type="transmembrane region" description="Helical" evidence="1">
    <location>
        <begin position="62"/>
        <end position="85"/>
    </location>
</feature>
<reference evidence="2" key="1">
    <citation type="submission" date="2020-08" db="EMBL/GenBank/DDBJ databases">
        <title>Distribution of Beta-Lactamase Producing Gram-Negative Bacterial Isolates in Isabela River of Santo Domingo, Dominican Republic.</title>
        <authorList>
            <person name="Calderon V."/>
            <person name="Del Rosario C."/>
            <person name="Duarte A."/>
            <person name="Bonnelly R."/>
            <person name="Barauna R."/>
            <person name="Ramos R.T."/>
            <person name="Perdomo O.P."/>
            <person name="Rodriguez De Francisco L.E."/>
            <person name="Franco De Los Santos E.F."/>
        </authorList>
    </citation>
    <scope>NUCLEOTIDE SEQUENCE</scope>
    <source>
        <strain evidence="2">INTEC_BI4_1.1</strain>
    </source>
</reference>
<dbReference type="Proteomes" id="UP000613022">
    <property type="component" value="Unassembled WGS sequence"/>
</dbReference>
<sequence length="198" mass="21643">MNKIFVALGFIALVITCTFAAREPLSLVFIIATFIIIGFGFGKIGEKAAFNSRLTQAERRGTLRFCAVGFLAVSLAANVGFLFWVNSQTPIFGDAYAERKQYEDLKSDSKKQETAQEEGRAIRYYDAKESVKGLLKDSSSAEFSGEKIGKGGAVCGYVNAKNSFGAYAGNSRYISTNGHSVIDDDSQEFNDSWENTCN</sequence>
<comment type="caution">
    <text evidence="2">The sequence shown here is derived from an EMBL/GenBank/DDBJ whole genome shotgun (WGS) entry which is preliminary data.</text>
</comment>
<gene>
    <name evidence="2" type="ORF">H9R40_15165</name>
</gene>